<organism evidence="7 8">
    <name type="scientific">Canis lupus dingo</name>
    <name type="common">dingo</name>
    <dbReference type="NCBI Taxonomy" id="286419"/>
    <lineage>
        <taxon>Eukaryota</taxon>
        <taxon>Metazoa</taxon>
        <taxon>Chordata</taxon>
        <taxon>Craniata</taxon>
        <taxon>Vertebrata</taxon>
        <taxon>Euteleostomi</taxon>
        <taxon>Mammalia</taxon>
        <taxon>Eutheria</taxon>
        <taxon>Laurasiatheria</taxon>
        <taxon>Carnivora</taxon>
        <taxon>Caniformia</taxon>
        <taxon>Canidae</taxon>
        <taxon>Canis</taxon>
    </lineage>
</organism>
<dbReference type="GO" id="GO:0003729">
    <property type="term" value="F:mRNA binding"/>
    <property type="evidence" value="ECO:0007669"/>
    <property type="project" value="TreeGrafter"/>
</dbReference>
<protein>
    <recommendedName>
        <fullName evidence="5">Large ribosomal subunit protein uL29</fullName>
    </recommendedName>
    <alternativeName>
        <fullName evidence="6">60S ribosomal protein L35</fullName>
    </alternativeName>
</protein>
<dbReference type="Ensembl" id="ENSCAFT00020003723.1">
    <property type="protein sequence ID" value="ENSCAFP00020003198.1"/>
    <property type="gene ID" value="ENSCAFG00020002721.1"/>
</dbReference>
<dbReference type="InterPro" id="IPR001854">
    <property type="entry name" value="Ribosomal_uL29"/>
</dbReference>
<evidence type="ECO:0000256" key="2">
    <source>
        <dbReference type="ARBA" id="ARBA00011133"/>
    </source>
</evidence>
<dbReference type="Proteomes" id="UP000694391">
    <property type="component" value="Unplaced"/>
</dbReference>
<dbReference type="GO" id="GO:0000463">
    <property type="term" value="P:maturation of LSU-rRNA from tricistronic rRNA transcript (SSU-rRNA, 5.8S rRNA, LSU-rRNA)"/>
    <property type="evidence" value="ECO:0007669"/>
    <property type="project" value="InterPro"/>
</dbReference>
<dbReference type="GeneTree" id="ENSGT00390000016384"/>
<dbReference type="FunFam" id="1.10.287.310:FF:000002">
    <property type="entry name" value="60S ribosomal protein L35"/>
    <property type="match status" value="1"/>
</dbReference>
<dbReference type="Pfam" id="PF00831">
    <property type="entry name" value="Ribosomal_L29"/>
    <property type="match status" value="1"/>
</dbReference>
<dbReference type="GO" id="GO:0006412">
    <property type="term" value="P:translation"/>
    <property type="evidence" value="ECO:0007669"/>
    <property type="project" value="InterPro"/>
</dbReference>
<evidence type="ECO:0000313" key="7">
    <source>
        <dbReference type="Ensembl" id="ENSCAFP00020003198.1"/>
    </source>
</evidence>
<dbReference type="GO" id="GO:0022625">
    <property type="term" value="C:cytosolic large ribosomal subunit"/>
    <property type="evidence" value="ECO:0007669"/>
    <property type="project" value="InterPro"/>
</dbReference>
<evidence type="ECO:0000256" key="3">
    <source>
        <dbReference type="ARBA" id="ARBA00022980"/>
    </source>
</evidence>
<evidence type="ECO:0000256" key="4">
    <source>
        <dbReference type="ARBA" id="ARBA00023274"/>
    </source>
</evidence>
<dbReference type="GO" id="GO:0003735">
    <property type="term" value="F:structural constituent of ribosome"/>
    <property type="evidence" value="ECO:0007669"/>
    <property type="project" value="InterPro"/>
</dbReference>
<accession>A0A8C0JQ00</accession>
<evidence type="ECO:0000256" key="6">
    <source>
        <dbReference type="ARBA" id="ARBA00035334"/>
    </source>
</evidence>
<reference evidence="7" key="2">
    <citation type="submission" date="2025-09" db="UniProtKB">
        <authorList>
            <consortium name="Ensembl"/>
        </authorList>
    </citation>
    <scope>IDENTIFICATION</scope>
</reference>
<keyword evidence="8" id="KW-1185">Reference proteome</keyword>
<dbReference type="PANTHER" id="PTHR45722">
    <property type="entry name" value="60S RIBOSOMAL PROTEIN L35"/>
    <property type="match status" value="1"/>
</dbReference>
<dbReference type="InterPro" id="IPR045059">
    <property type="entry name" value="Ribosomal_uL29_euk"/>
</dbReference>
<proteinExistence type="inferred from homology"/>
<sequence>MAKIKTQNLCSMIKEELLKQVEDLKVELSHLCIIKATGDMASKLSKIQPVRKSIAHVLTFISQTPKENLRKFYKGKKYKPLDVWPKKAMCHVPQAEQTGRKPED</sequence>
<reference evidence="7" key="1">
    <citation type="submission" date="2025-08" db="UniProtKB">
        <authorList>
            <consortium name="Ensembl"/>
        </authorList>
    </citation>
    <scope>IDENTIFICATION</scope>
</reference>
<name>A0A8C0JQ00_CANLU</name>
<comment type="subunit">
    <text evidence="2">Component of the large ribosomal subunit.</text>
</comment>
<comment type="similarity">
    <text evidence="1">Belongs to the universal ribosomal protein uL29 family.</text>
</comment>
<dbReference type="AlphaFoldDB" id="A0A8C0JQ00"/>
<dbReference type="NCBIfam" id="TIGR00012">
    <property type="entry name" value="L29"/>
    <property type="match status" value="1"/>
</dbReference>
<keyword evidence="3" id="KW-0689">Ribosomal protein</keyword>
<dbReference type="Gene3D" id="1.10.287.310">
    <property type="match status" value="1"/>
</dbReference>
<keyword evidence="4" id="KW-0687">Ribonucleoprotein</keyword>
<evidence type="ECO:0000256" key="1">
    <source>
        <dbReference type="ARBA" id="ARBA00009254"/>
    </source>
</evidence>
<evidence type="ECO:0000313" key="8">
    <source>
        <dbReference type="Proteomes" id="UP000694391"/>
    </source>
</evidence>
<dbReference type="InterPro" id="IPR036049">
    <property type="entry name" value="Ribosomal_uL29_sf"/>
</dbReference>
<dbReference type="SUPFAM" id="SSF46561">
    <property type="entry name" value="Ribosomal protein L29 (L29p)"/>
    <property type="match status" value="1"/>
</dbReference>
<evidence type="ECO:0000256" key="5">
    <source>
        <dbReference type="ARBA" id="ARBA00035204"/>
    </source>
</evidence>
<dbReference type="PANTHER" id="PTHR45722:SF2">
    <property type="entry name" value="LARGE RIBOSOMAL SUBUNIT PROTEIN UL29-RELATED"/>
    <property type="match status" value="1"/>
</dbReference>